<feature type="signal peptide" evidence="9">
    <location>
        <begin position="1"/>
        <end position="21"/>
    </location>
</feature>
<evidence type="ECO:0000256" key="4">
    <source>
        <dbReference type="ARBA" id="ARBA00022801"/>
    </source>
</evidence>
<keyword evidence="5 8" id="KW-0442">Lipid degradation</keyword>
<dbReference type="RefSeq" id="XP_018065690.1">
    <property type="nucleotide sequence ID" value="XM_018218793.1"/>
</dbReference>
<dbReference type="Gene3D" id="3.40.1090.10">
    <property type="entry name" value="Cytosolic phospholipase A2 catalytic domain"/>
    <property type="match status" value="1"/>
</dbReference>
<keyword evidence="6 8" id="KW-0443">Lipid metabolism</keyword>
<feature type="domain" description="PLA2c" evidence="10">
    <location>
        <begin position="40"/>
        <end position="619"/>
    </location>
</feature>
<comment type="similarity">
    <text evidence="1 9">Belongs to the lysophospholipase family.</text>
</comment>
<accession>A0A194WTQ0</accession>
<dbReference type="InterPro" id="IPR002642">
    <property type="entry name" value="LysoPLipase_cat_dom"/>
</dbReference>
<dbReference type="GO" id="GO:0004623">
    <property type="term" value="F:phospholipase A2 activity"/>
    <property type="evidence" value="ECO:0007669"/>
    <property type="project" value="TreeGrafter"/>
</dbReference>
<dbReference type="STRING" id="149040.A0A194WTQ0"/>
<evidence type="ECO:0000256" key="7">
    <source>
        <dbReference type="ARBA" id="ARBA00023180"/>
    </source>
</evidence>
<protein>
    <recommendedName>
        <fullName evidence="2 9">Lysophospholipase</fullName>
        <ecNumber evidence="2 9">3.1.1.5</ecNumber>
    </recommendedName>
</protein>
<dbReference type="InParanoid" id="A0A194WTQ0"/>
<evidence type="ECO:0000256" key="9">
    <source>
        <dbReference type="RuleBase" id="RU362103"/>
    </source>
</evidence>
<keyword evidence="3 9" id="KW-0732">Signal</keyword>
<dbReference type="SMART" id="SM00022">
    <property type="entry name" value="PLAc"/>
    <property type="match status" value="1"/>
</dbReference>
<evidence type="ECO:0000313" key="11">
    <source>
        <dbReference type="EMBL" id="KUJ11335.1"/>
    </source>
</evidence>
<proteinExistence type="inferred from homology"/>
<evidence type="ECO:0000256" key="2">
    <source>
        <dbReference type="ARBA" id="ARBA00013274"/>
    </source>
</evidence>
<keyword evidence="4 8" id="KW-0378">Hydrolase</keyword>
<evidence type="ECO:0000256" key="5">
    <source>
        <dbReference type="ARBA" id="ARBA00022963"/>
    </source>
</evidence>
<evidence type="ECO:0000313" key="12">
    <source>
        <dbReference type="Proteomes" id="UP000070700"/>
    </source>
</evidence>
<evidence type="ECO:0000256" key="3">
    <source>
        <dbReference type="ARBA" id="ARBA00022729"/>
    </source>
</evidence>
<comment type="catalytic activity">
    <reaction evidence="9">
        <text>a 1-acyl-sn-glycero-3-phosphocholine + H2O = sn-glycerol 3-phosphocholine + a fatty acid + H(+)</text>
        <dbReference type="Rhea" id="RHEA:15177"/>
        <dbReference type="ChEBI" id="CHEBI:15377"/>
        <dbReference type="ChEBI" id="CHEBI:15378"/>
        <dbReference type="ChEBI" id="CHEBI:16870"/>
        <dbReference type="ChEBI" id="CHEBI:28868"/>
        <dbReference type="ChEBI" id="CHEBI:58168"/>
        <dbReference type="EC" id="3.1.1.5"/>
    </reaction>
</comment>
<name>A0A194WTQ0_MOLSC</name>
<dbReference type="InterPro" id="IPR016035">
    <property type="entry name" value="Acyl_Trfase/lysoPLipase"/>
</dbReference>
<dbReference type="PANTHER" id="PTHR10728:SF33">
    <property type="entry name" value="LYSOPHOSPHOLIPASE 1-RELATED"/>
    <property type="match status" value="1"/>
</dbReference>
<evidence type="ECO:0000256" key="1">
    <source>
        <dbReference type="ARBA" id="ARBA00008780"/>
    </source>
</evidence>
<reference evidence="11 12" key="1">
    <citation type="submission" date="2015-10" db="EMBL/GenBank/DDBJ databases">
        <title>Full genome of DAOMC 229536 Phialocephala scopiformis, a fungal endophyte of spruce producing the potent anti-insectan compound rugulosin.</title>
        <authorList>
            <consortium name="DOE Joint Genome Institute"/>
            <person name="Walker A.K."/>
            <person name="Frasz S.L."/>
            <person name="Seifert K.A."/>
            <person name="Miller J.D."/>
            <person name="Mondo S.J."/>
            <person name="Labutti K."/>
            <person name="Lipzen A."/>
            <person name="Dockter R."/>
            <person name="Kennedy M."/>
            <person name="Grigoriev I.V."/>
            <person name="Spatafora J.W."/>
        </authorList>
    </citation>
    <scope>NUCLEOTIDE SEQUENCE [LARGE SCALE GENOMIC DNA]</scope>
    <source>
        <strain evidence="11 12">CBS 120377</strain>
    </source>
</reference>
<feature type="chain" id="PRO_5008443849" description="Lysophospholipase" evidence="9">
    <location>
        <begin position="22"/>
        <end position="650"/>
    </location>
</feature>
<dbReference type="GO" id="GO:0005829">
    <property type="term" value="C:cytosol"/>
    <property type="evidence" value="ECO:0007669"/>
    <property type="project" value="TreeGrafter"/>
</dbReference>
<evidence type="ECO:0000259" key="10">
    <source>
        <dbReference type="PROSITE" id="PS51210"/>
    </source>
</evidence>
<dbReference type="GO" id="GO:0046475">
    <property type="term" value="P:glycerophospholipid catabolic process"/>
    <property type="evidence" value="ECO:0007669"/>
    <property type="project" value="TreeGrafter"/>
</dbReference>
<gene>
    <name evidence="11" type="ORF">LY89DRAFT_723149</name>
</gene>
<dbReference type="KEGG" id="psco:LY89DRAFT_723149"/>
<dbReference type="GeneID" id="28828519"/>
<dbReference type="PROSITE" id="PS51210">
    <property type="entry name" value="PLA2C"/>
    <property type="match status" value="1"/>
</dbReference>
<organism evidence="11 12">
    <name type="scientific">Mollisia scopiformis</name>
    <name type="common">Conifer needle endophyte fungus</name>
    <name type="synonym">Phialocephala scopiformis</name>
    <dbReference type="NCBI Taxonomy" id="149040"/>
    <lineage>
        <taxon>Eukaryota</taxon>
        <taxon>Fungi</taxon>
        <taxon>Dikarya</taxon>
        <taxon>Ascomycota</taxon>
        <taxon>Pezizomycotina</taxon>
        <taxon>Leotiomycetes</taxon>
        <taxon>Helotiales</taxon>
        <taxon>Mollisiaceae</taxon>
        <taxon>Mollisia</taxon>
    </lineage>
</organism>
<dbReference type="OrthoDB" id="4084751at2759"/>
<sequence length="650" mass="71259">MRTSKSLPLLVSALLGSVAHSANISLPEALAESYAPIRVECPSDIQWVRPATGLDPAEAEWVHNRKRVVLDALEKYLHRLELEDFDVYEYAYRLCNSNLTHVPVLGMIVSGGGYRSGYTGTGGMRALDDRLPEAVEQRTGGLLQSLTYLGGQSGGSWPVASFSTHDFPTADKLVQEWVAANAKLGAVPENSTTGGSLTSIFGDVAAKYEAGFPVTVSDFLGRDFSYEFLPGPNGGLGLTWSSLRNQSKFLSHEMPMPMLQTTSLEANDVVYPQYLGLQVPNLNNPAYEITPFEMGSWDSSVSAFTPMEWTGTSLLNGMPVNTSSCVQGWDRISFMMGTAAAAFNFWYIEDATNGTVAPFPKRSIDTTMQGLEKRYEGQSLFPESEIQTLIEVYKSDFNLSMPEIAYSIWPNPFQVNTTNNTTSVSDSVGSLAELTFVDSTETGSSLPIAGMIQPARNVSFIIAWDDDADSIPYAWDNGTNLYNAYTIANASGLPFPIIPPVATIMNRNYSLKPTLFGCDANLTTTKSTASPIVLYMTTAPYSAYTNYTWITGNFSLTQFNEIFVNSFNQITQGNGTLDSEWTTCLGCAVIDRSLSALGMPRTRQCEKCMDKYCWDGTVDDVEPEIMDPPLMLYPNISFAEWNATSAIYSE</sequence>
<dbReference type="EMBL" id="KQ947427">
    <property type="protein sequence ID" value="KUJ11335.1"/>
    <property type="molecule type" value="Genomic_DNA"/>
</dbReference>
<dbReference type="GO" id="GO:0004622">
    <property type="term" value="F:phosphatidylcholine lysophospholipase activity"/>
    <property type="evidence" value="ECO:0007669"/>
    <property type="project" value="UniProtKB-EC"/>
</dbReference>
<dbReference type="EC" id="3.1.1.5" evidence="2 9"/>
<dbReference type="PANTHER" id="PTHR10728">
    <property type="entry name" value="CYTOSOLIC PHOSPHOLIPASE A2"/>
    <property type="match status" value="1"/>
</dbReference>
<evidence type="ECO:0000256" key="6">
    <source>
        <dbReference type="ARBA" id="ARBA00023098"/>
    </source>
</evidence>
<keyword evidence="12" id="KW-1185">Reference proteome</keyword>
<dbReference type="SUPFAM" id="SSF52151">
    <property type="entry name" value="FabD/lysophospholipase-like"/>
    <property type="match status" value="1"/>
</dbReference>
<evidence type="ECO:0000256" key="8">
    <source>
        <dbReference type="PROSITE-ProRule" id="PRU00555"/>
    </source>
</evidence>
<dbReference type="Pfam" id="PF01735">
    <property type="entry name" value="PLA2_B"/>
    <property type="match status" value="1"/>
</dbReference>
<dbReference type="Proteomes" id="UP000070700">
    <property type="component" value="Unassembled WGS sequence"/>
</dbReference>
<dbReference type="AlphaFoldDB" id="A0A194WTQ0"/>
<keyword evidence="7" id="KW-0325">Glycoprotein</keyword>